<dbReference type="InterPro" id="IPR001623">
    <property type="entry name" value="DnaJ_domain"/>
</dbReference>
<organism evidence="3">
    <name type="scientific">Coccolithus braarudii</name>
    <dbReference type="NCBI Taxonomy" id="221442"/>
    <lineage>
        <taxon>Eukaryota</taxon>
        <taxon>Haptista</taxon>
        <taxon>Haptophyta</taxon>
        <taxon>Prymnesiophyceae</taxon>
        <taxon>Coccolithales</taxon>
        <taxon>Coccolithaceae</taxon>
        <taxon>Coccolithus</taxon>
    </lineage>
</organism>
<keyword evidence="1" id="KW-0732">Signal</keyword>
<gene>
    <name evidence="3" type="ORF">CPEL01642_LOCUS24206</name>
</gene>
<proteinExistence type="predicted"/>
<feature type="chain" id="PRO_5031426747" description="J domain-containing protein" evidence="1">
    <location>
        <begin position="21"/>
        <end position="291"/>
    </location>
</feature>
<dbReference type="PANTHER" id="PTHR43948:SF10">
    <property type="entry name" value="MRJ, ISOFORM E"/>
    <property type="match status" value="1"/>
</dbReference>
<evidence type="ECO:0000313" key="3">
    <source>
        <dbReference type="EMBL" id="CAD8620823.1"/>
    </source>
</evidence>
<dbReference type="PROSITE" id="PS50076">
    <property type="entry name" value="DNAJ_2"/>
    <property type="match status" value="1"/>
</dbReference>
<dbReference type="SMART" id="SM00271">
    <property type="entry name" value="DnaJ"/>
    <property type="match status" value="1"/>
</dbReference>
<feature type="domain" description="J" evidence="2">
    <location>
        <begin position="36"/>
        <end position="102"/>
    </location>
</feature>
<dbReference type="GO" id="GO:0005634">
    <property type="term" value="C:nucleus"/>
    <property type="evidence" value="ECO:0007669"/>
    <property type="project" value="TreeGrafter"/>
</dbReference>
<feature type="signal peptide" evidence="1">
    <location>
        <begin position="1"/>
        <end position="20"/>
    </location>
</feature>
<dbReference type="GO" id="GO:0051087">
    <property type="term" value="F:protein-folding chaperone binding"/>
    <property type="evidence" value="ECO:0007669"/>
    <property type="project" value="TreeGrafter"/>
</dbReference>
<dbReference type="AlphaFoldDB" id="A0A7S0LU62"/>
<evidence type="ECO:0000259" key="2">
    <source>
        <dbReference type="PROSITE" id="PS50076"/>
    </source>
</evidence>
<name>A0A7S0LU62_9EUKA</name>
<dbReference type="GO" id="GO:0005737">
    <property type="term" value="C:cytoplasm"/>
    <property type="evidence" value="ECO:0007669"/>
    <property type="project" value="TreeGrafter"/>
</dbReference>
<dbReference type="SUPFAM" id="SSF46565">
    <property type="entry name" value="Chaperone J-domain"/>
    <property type="match status" value="1"/>
</dbReference>
<dbReference type="GO" id="GO:0051082">
    <property type="term" value="F:unfolded protein binding"/>
    <property type="evidence" value="ECO:0007669"/>
    <property type="project" value="TreeGrafter"/>
</dbReference>
<protein>
    <recommendedName>
        <fullName evidence="2">J domain-containing protein</fullName>
    </recommendedName>
</protein>
<dbReference type="PRINTS" id="PR00625">
    <property type="entry name" value="JDOMAIN"/>
</dbReference>
<sequence>MQRFEQLVLVLCIFISVTSGVRSPRQRSASAAEETDYYKILGVRRGADKNAIKKAFRKMSVQWHPDKNPDNKEEAEVKFKAIANAYTTLSDDEKRKVYDQFGEEGLQGGGGPAGGGGGGMHVDPREIFKQFFGEEGGMMGGMMGGQMGGHINRSNSMGAQMSGAMGMPQMGMFGCGAGGMNGMPARSGSMNNMGAAMGAAMGGMGGMGGGMGCGVGCGMNGMGGMPMGMNSSSSMRMQQGMMQTPTMPAMAGAMGGGSNASAGSMGTSAVMQPEVVGGSVVRKDDIMKLFG</sequence>
<dbReference type="InterPro" id="IPR036869">
    <property type="entry name" value="J_dom_sf"/>
</dbReference>
<dbReference type="CDD" id="cd06257">
    <property type="entry name" value="DnaJ"/>
    <property type="match status" value="1"/>
</dbReference>
<reference evidence="3" key="1">
    <citation type="submission" date="2021-01" db="EMBL/GenBank/DDBJ databases">
        <authorList>
            <person name="Corre E."/>
            <person name="Pelletier E."/>
            <person name="Niang G."/>
            <person name="Scheremetjew M."/>
            <person name="Finn R."/>
            <person name="Kale V."/>
            <person name="Holt S."/>
            <person name="Cochrane G."/>
            <person name="Meng A."/>
            <person name="Brown T."/>
            <person name="Cohen L."/>
        </authorList>
    </citation>
    <scope>NUCLEOTIDE SEQUENCE</scope>
    <source>
        <strain evidence="3">PLY182g</strain>
    </source>
</reference>
<dbReference type="GO" id="GO:0044183">
    <property type="term" value="F:protein folding chaperone"/>
    <property type="evidence" value="ECO:0007669"/>
    <property type="project" value="TreeGrafter"/>
</dbReference>
<dbReference type="PANTHER" id="PTHR43948">
    <property type="entry name" value="DNAJ HOMOLOG SUBFAMILY B"/>
    <property type="match status" value="1"/>
</dbReference>
<dbReference type="EMBL" id="HBEY01050336">
    <property type="protein sequence ID" value="CAD8620823.1"/>
    <property type="molecule type" value="Transcribed_RNA"/>
</dbReference>
<evidence type="ECO:0000256" key="1">
    <source>
        <dbReference type="SAM" id="SignalP"/>
    </source>
</evidence>
<accession>A0A7S0LU62</accession>
<dbReference type="Gene3D" id="1.10.287.110">
    <property type="entry name" value="DnaJ domain"/>
    <property type="match status" value="1"/>
</dbReference>
<dbReference type="Pfam" id="PF00226">
    <property type="entry name" value="DnaJ"/>
    <property type="match status" value="1"/>
</dbReference>